<protein>
    <submittedName>
        <fullName evidence="1">Uncharacterized protein</fullName>
    </submittedName>
</protein>
<accession>A0ACB9MD52</accession>
<keyword evidence="2" id="KW-1185">Reference proteome</keyword>
<reference evidence="2" key="1">
    <citation type="journal article" date="2023" name="Front. Plant Sci.">
        <title>Chromosomal-level genome assembly of Melastoma candidum provides insights into trichome evolution.</title>
        <authorList>
            <person name="Zhong Y."/>
            <person name="Wu W."/>
            <person name="Sun C."/>
            <person name="Zou P."/>
            <person name="Liu Y."/>
            <person name="Dai S."/>
            <person name="Zhou R."/>
        </authorList>
    </citation>
    <scope>NUCLEOTIDE SEQUENCE [LARGE SCALE GENOMIC DNA]</scope>
</reference>
<organism evidence="1 2">
    <name type="scientific">Melastoma candidum</name>
    <dbReference type="NCBI Taxonomy" id="119954"/>
    <lineage>
        <taxon>Eukaryota</taxon>
        <taxon>Viridiplantae</taxon>
        <taxon>Streptophyta</taxon>
        <taxon>Embryophyta</taxon>
        <taxon>Tracheophyta</taxon>
        <taxon>Spermatophyta</taxon>
        <taxon>Magnoliopsida</taxon>
        <taxon>eudicotyledons</taxon>
        <taxon>Gunneridae</taxon>
        <taxon>Pentapetalae</taxon>
        <taxon>rosids</taxon>
        <taxon>malvids</taxon>
        <taxon>Myrtales</taxon>
        <taxon>Melastomataceae</taxon>
        <taxon>Melastomatoideae</taxon>
        <taxon>Melastomateae</taxon>
        <taxon>Melastoma</taxon>
    </lineage>
</organism>
<name>A0ACB9MD52_9MYRT</name>
<dbReference type="Proteomes" id="UP001057402">
    <property type="component" value="Chromosome 10"/>
</dbReference>
<sequence length="384" mass="43437">MGSPASIFDSLYCSEEHWVDFDSPHEFSTGEVDDPCPGLWGSEEGNADEVGGWFNRDLFWDDQELVSLSSKEESCRGLLQSVRSDRFLENARAEAVEWMMKVHSYYGFSVPTAVLAVNYLDRFLFKFHCEAGDEDKWSLQRKQQQERWMTQLTAVACLSLAAKVEETQVPLLLDLQVDGSRDLFDAKTVRKMELLVLSTLQWRMNPVTPLSFLDHFARRLGLKGLLCQEFIRGSELVMLHVIPDPRFLRYLPSAMAAAVMLHIVDSFDPSTKARYLDQLSGTIHGIEKGIMDECRDLVSELAARDRTLSHRQHHSFKRKYGATTTQHIPGSPRGVADACFSCPSSDSECSSDSWLVMPGNEHAASPSEALPKKRRTLFSSFLKE</sequence>
<dbReference type="EMBL" id="CM042889">
    <property type="protein sequence ID" value="KAI4321506.1"/>
    <property type="molecule type" value="Genomic_DNA"/>
</dbReference>
<gene>
    <name evidence="1" type="ORF">MLD38_034876</name>
</gene>
<proteinExistence type="predicted"/>
<comment type="caution">
    <text evidence="1">The sequence shown here is derived from an EMBL/GenBank/DDBJ whole genome shotgun (WGS) entry which is preliminary data.</text>
</comment>
<evidence type="ECO:0000313" key="2">
    <source>
        <dbReference type="Proteomes" id="UP001057402"/>
    </source>
</evidence>
<evidence type="ECO:0000313" key="1">
    <source>
        <dbReference type="EMBL" id="KAI4321506.1"/>
    </source>
</evidence>